<proteinExistence type="predicted"/>
<feature type="non-terminal residue" evidence="1">
    <location>
        <position position="1"/>
    </location>
</feature>
<accession>L1KJQ2</accession>
<protein>
    <submittedName>
        <fullName evidence="1">Uncharacterized protein</fullName>
    </submittedName>
</protein>
<reference evidence="1 2" key="1">
    <citation type="submission" date="2012-11" db="EMBL/GenBank/DDBJ databases">
        <authorList>
            <person name="Huguet-Tapia J.C."/>
            <person name="Durkin A.S."/>
            <person name="Pettis G.S."/>
            <person name="Badger J.H."/>
        </authorList>
    </citation>
    <scope>NUCLEOTIDE SEQUENCE [LARGE SCALE GENOMIC DNA]</scope>
    <source>
        <strain evidence="1 2">91-03</strain>
    </source>
</reference>
<dbReference type="AlphaFoldDB" id="L1KJQ2"/>
<sequence length="58" mass="6054">NRYVLLGEASRYRSRVRGSVCSLTCQPAFSNVAAQARSASGSGSWTATASGCAVARTR</sequence>
<gene>
    <name evidence="1" type="ORF">STRIP9103_08067</name>
</gene>
<name>L1KJQ2_9ACTN</name>
<organism evidence="1 2">
    <name type="scientific">Streptomyces ipomoeae 91-03</name>
    <dbReference type="NCBI Taxonomy" id="698759"/>
    <lineage>
        <taxon>Bacteria</taxon>
        <taxon>Bacillati</taxon>
        <taxon>Actinomycetota</taxon>
        <taxon>Actinomycetes</taxon>
        <taxon>Kitasatosporales</taxon>
        <taxon>Streptomycetaceae</taxon>
        <taxon>Streptomyces</taxon>
    </lineage>
</organism>
<dbReference type="EMBL" id="AEJC01000631">
    <property type="protein sequence ID" value="EKX60769.1"/>
    <property type="molecule type" value="Genomic_DNA"/>
</dbReference>
<evidence type="ECO:0000313" key="1">
    <source>
        <dbReference type="EMBL" id="EKX60769.1"/>
    </source>
</evidence>
<comment type="caution">
    <text evidence="1">The sequence shown here is derived from an EMBL/GenBank/DDBJ whole genome shotgun (WGS) entry which is preliminary data.</text>
</comment>
<dbReference type="Proteomes" id="UP000010411">
    <property type="component" value="Unassembled WGS sequence"/>
</dbReference>
<keyword evidence="2" id="KW-1185">Reference proteome</keyword>
<evidence type="ECO:0000313" key="2">
    <source>
        <dbReference type="Proteomes" id="UP000010411"/>
    </source>
</evidence>